<dbReference type="Proteomes" id="UP001642540">
    <property type="component" value="Unassembled WGS sequence"/>
</dbReference>
<organism evidence="2 3">
    <name type="scientific">Orchesella dallaii</name>
    <dbReference type="NCBI Taxonomy" id="48710"/>
    <lineage>
        <taxon>Eukaryota</taxon>
        <taxon>Metazoa</taxon>
        <taxon>Ecdysozoa</taxon>
        <taxon>Arthropoda</taxon>
        <taxon>Hexapoda</taxon>
        <taxon>Collembola</taxon>
        <taxon>Entomobryomorpha</taxon>
        <taxon>Entomobryoidea</taxon>
        <taxon>Orchesellidae</taxon>
        <taxon>Orchesellinae</taxon>
        <taxon>Orchesella</taxon>
    </lineage>
</organism>
<gene>
    <name evidence="2" type="ORF">ODALV1_LOCUS15533</name>
</gene>
<feature type="transmembrane region" description="Helical" evidence="1">
    <location>
        <begin position="6"/>
        <end position="28"/>
    </location>
</feature>
<protein>
    <submittedName>
        <fullName evidence="2">Uncharacterized protein</fullName>
    </submittedName>
</protein>
<keyword evidence="1" id="KW-0472">Membrane</keyword>
<evidence type="ECO:0000256" key="1">
    <source>
        <dbReference type="SAM" id="Phobius"/>
    </source>
</evidence>
<evidence type="ECO:0000313" key="2">
    <source>
        <dbReference type="EMBL" id="CAL8112197.1"/>
    </source>
</evidence>
<keyword evidence="3" id="KW-1185">Reference proteome</keyword>
<proteinExistence type="predicted"/>
<sequence length="65" mass="7337">MTGQVDVSFSIVAVIFVGCVLFSISVTFRIGGELYQMTQQVIALWMTYAGERRDGGYMKHEAHYQ</sequence>
<comment type="caution">
    <text evidence="2">The sequence shown here is derived from an EMBL/GenBank/DDBJ whole genome shotgun (WGS) entry which is preliminary data.</text>
</comment>
<evidence type="ECO:0000313" key="3">
    <source>
        <dbReference type="Proteomes" id="UP001642540"/>
    </source>
</evidence>
<keyword evidence="1" id="KW-0812">Transmembrane</keyword>
<reference evidence="2 3" key="1">
    <citation type="submission" date="2024-08" db="EMBL/GenBank/DDBJ databases">
        <authorList>
            <person name="Cucini C."/>
            <person name="Frati F."/>
        </authorList>
    </citation>
    <scope>NUCLEOTIDE SEQUENCE [LARGE SCALE GENOMIC DNA]</scope>
</reference>
<dbReference type="EMBL" id="CAXLJM020000048">
    <property type="protein sequence ID" value="CAL8112197.1"/>
    <property type="molecule type" value="Genomic_DNA"/>
</dbReference>
<name>A0ABP1QUR3_9HEXA</name>
<keyword evidence="1" id="KW-1133">Transmembrane helix</keyword>
<accession>A0ABP1QUR3</accession>